<dbReference type="EMBL" id="LASV01000774">
    <property type="protein sequence ID" value="KKA16431.1"/>
    <property type="molecule type" value="Genomic_DNA"/>
</dbReference>
<evidence type="ECO:0000313" key="1">
    <source>
        <dbReference type="EMBL" id="KKA16431.1"/>
    </source>
</evidence>
<reference evidence="1 2" key="1">
    <citation type="submission" date="2015-04" db="EMBL/GenBank/DDBJ databases">
        <authorList>
            <person name="Heijne W.H."/>
            <person name="Fedorova N.D."/>
            <person name="Nierman W.C."/>
            <person name="Vollebregt A.W."/>
            <person name="Zhao Z."/>
            <person name="Wu L."/>
            <person name="Kumar M."/>
            <person name="Stam H."/>
            <person name="van den Berg M.A."/>
            <person name="Pel H.J."/>
        </authorList>
    </citation>
    <scope>NUCLEOTIDE SEQUENCE [LARGE SCALE GENOMIC DNA]</scope>
    <source>
        <strain evidence="1 2">CBS 393.64</strain>
    </source>
</reference>
<organism evidence="1 2">
    <name type="scientific">Rasamsonia emersonii (strain ATCC 16479 / CBS 393.64 / IMI 116815)</name>
    <dbReference type="NCBI Taxonomy" id="1408163"/>
    <lineage>
        <taxon>Eukaryota</taxon>
        <taxon>Fungi</taxon>
        <taxon>Dikarya</taxon>
        <taxon>Ascomycota</taxon>
        <taxon>Pezizomycotina</taxon>
        <taxon>Eurotiomycetes</taxon>
        <taxon>Eurotiomycetidae</taxon>
        <taxon>Eurotiales</taxon>
        <taxon>Trichocomaceae</taxon>
        <taxon>Rasamsonia</taxon>
    </lineage>
</organism>
<dbReference type="RefSeq" id="XP_013323043.1">
    <property type="nucleotide sequence ID" value="XM_013467589.1"/>
</dbReference>
<gene>
    <name evidence="1" type="ORF">T310_9974</name>
</gene>
<protein>
    <submittedName>
        <fullName evidence="1">Uncharacterized protein</fullName>
    </submittedName>
</protein>
<dbReference type="AlphaFoldDB" id="A0A0F4YEP4"/>
<comment type="caution">
    <text evidence="1">The sequence shown here is derived from an EMBL/GenBank/DDBJ whole genome shotgun (WGS) entry which is preliminary data.</text>
</comment>
<name>A0A0F4YEP4_RASE3</name>
<sequence>MTYELQLNQGSFRISLADALVDGSNRSNFPIICPSLAISPFVKSSFRSPSKYMSSSHSCNAGPEISAAALSSIVFHKSCHLSGRASVAISRI</sequence>
<dbReference type="GeneID" id="25321883"/>
<evidence type="ECO:0000313" key="2">
    <source>
        <dbReference type="Proteomes" id="UP000053958"/>
    </source>
</evidence>
<proteinExistence type="predicted"/>
<keyword evidence="2" id="KW-1185">Reference proteome</keyword>
<accession>A0A0F4YEP4</accession>
<dbReference type="Proteomes" id="UP000053958">
    <property type="component" value="Unassembled WGS sequence"/>
</dbReference>